<dbReference type="EMBL" id="VBTY01000047">
    <property type="protein sequence ID" value="MDG3494434.1"/>
    <property type="molecule type" value="Genomic_DNA"/>
</dbReference>
<feature type="region of interest" description="Disordered" evidence="1">
    <location>
        <begin position="132"/>
        <end position="167"/>
    </location>
</feature>
<dbReference type="NCBIfam" id="NF033578">
    <property type="entry name" value="transpos_IS5_1"/>
    <property type="match status" value="1"/>
</dbReference>
<evidence type="ECO:0000256" key="2">
    <source>
        <dbReference type="SAM" id="Phobius"/>
    </source>
</evidence>
<dbReference type="InterPro" id="IPR008490">
    <property type="entry name" value="Transposase_InsH_N"/>
</dbReference>
<evidence type="ECO:0000313" key="5">
    <source>
        <dbReference type="EMBL" id="MDG3494434.1"/>
    </source>
</evidence>
<organism evidence="5 6">
    <name type="scientific">Pseudanabaena catenata USMAC16</name>
    <dbReference type="NCBI Taxonomy" id="1855837"/>
    <lineage>
        <taxon>Bacteria</taxon>
        <taxon>Bacillati</taxon>
        <taxon>Cyanobacteriota</taxon>
        <taxon>Cyanophyceae</taxon>
        <taxon>Pseudanabaenales</taxon>
        <taxon>Pseudanabaenaceae</taxon>
        <taxon>Pseudanabaena</taxon>
    </lineage>
</organism>
<dbReference type="Pfam" id="PF13586">
    <property type="entry name" value="DDE_Tnp_1_2"/>
    <property type="match status" value="1"/>
</dbReference>
<dbReference type="AlphaFoldDB" id="A0A9X4M7Q5"/>
<feature type="domain" description="Transposase DDE" evidence="4">
    <location>
        <begin position="372"/>
        <end position="462"/>
    </location>
</feature>
<evidence type="ECO:0000259" key="3">
    <source>
        <dbReference type="Pfam" id="PF05598"/>
    </source>
</evidence>
<accession>A0A9X4M7Q5</accession>
<dbReference type="Proteomes" id="UP001152872">
    <property type="component" value="Unassembled WGS sequence"/>
</dbReference>
<keyword evidence="2" id="KW-0472">Membrane</keyword>
<feature type="domain" description="Transposase InsH N-terminal" evidence="3">
    <location>
        <begin position="23"/>
        <end position="116"/>
    </location>
</feature>
<evidence type="ECO:0000256" key="1">
    <source>
        <dbReference type="SAM" id="MobiDB-lite"/>
    </source>
</evidence>
<evidence type="ECO:0000313" key="6">
    <source>
        <dbReference type="Proteomes" id="UP001152872"/>
    </source>
</evidence>
<gene>
    <name evidence="5" type="ORF">FEV09_07665</name>
</gene>
<feature type="transmembrane region" description="Helical" evidence="2">
    <location>
        <begin position="468"/>
        <end position="485"/>
    </location>
</feature>
<protein>
    <submittedName>
        <fullName evidence="5">IS5 family transposase</fullName>
    </submittedName>
</protein>
<proteinExistence type="predicted"/>
<dbReference type="InterPro" id="IPR025668">
    <property type="entry name" value="Tnp_DDE_dom"/>
</dbReference>
<dbReference type="PANTHER" id="PTHR33803">
    <property type="entry name" value="IS1478 TRANSPOSASE"/>
    <property type="match status" value="1"/>
</dbReference>
<dbReference type="RefSeq" id="WP_009626511.1">
    <property type="nucleotide sequence ID" value="NZ_VBTY01000047.1"/>
</dbReference>
<dbReference type="Pfam" id="PF05598">
    <property type="entry name" value="DUF772"/>
    <property type="match status" value="1"/>
</dbReference>
<sequence>MYRQSPTGQLSFENFYLPFGGKLSGENRWVRLAELVPWEQFESEYAEQFSQGQGAPAKTFRMALGALIIKEKLGTSDEETVEQIRENPYLQYFLGLSEYSDKAPFESSMMVHFRKRLNLEIVGRINERIVKPPKESGQKEIEGKQGKKEEKDVEKKQKETEPANQGKLLLDATVAPVDIRYPTDIKLLNEAREQTEIVIDALYKQVKEQLPKKPRTYRREARTAYLQIAKQRKPNSKKIRKALRQQLGYVRRNLAHIDTLIAAGAMLSELKKNLYRNLLVVSEVYRQQQLMYEQGCHRIDDRIVSITQPHVRPIVRGKSGTPVEFGAKLSVSCVDGHAFLDHLSWANFNESGDLQQQVELFKSRFGHYPEAVYVDQIYRTRSNRAYCRNLGIRITAPPLGRPVLDDLATIRKQTLEDAKVRNRIEGKFGQAKRRFSLNRVMTKLANTSETAIAITFLVMNLEALLKRIVFFGFSWFLFCWQLFVLPSRKPLFNFNSFSWQFPSRQSKYYPLPLCTLLSA</sequence>
<keyword evidence="2" id="KW-0812">Transmembrane</keyword>
<keyword evidence="6" id="KW-1185">Reference proteome</keyword>
<comment type="caution">
    <text evidence="5">The sequence shown here is derived from an EMBL/GenBank/DDBJ whole genome shotgun (WGS) entry which is preliminary data.</text>
</comment>
<name>A0A9X4M7Q5_9CYAN</name>
<feature type="compositionally biased region" description="Basic and acidic residues" evidence="1">
    <location>
        <begin position="132"/>
        <end position="161"/>
    </location>
</feature>
<dbReference type="InterPro" id="IPR047710">
    <property type="entry name" value="Transpos_IS5-like"/>
</dbReference>
<keyword evidence="2" id="KW-1133">Transmembrane helix</keyword>
<reference evidence="5" key="1">
    <citation type="submission" date="2019-05" db="EMBL/GenBank/DDBJ databases">
        <title>Whole genome sequencing of Pseudanabaena catenata USMAC16.</title>
        <authorList>
            <person name="Khan Z."/>
            <person name="Omar W.M."/>
            <person name="Convey P."/>
            <person name="Merican F."/>
            <person name="Najimudin N."/>
        </authorList>
    </citation>
    <scope>NUCLEOTIDE SEQUENCE</scope>
    <source>
        <strain evidence="5">USMAC16</strain>
    </source>
</reference>
<dbReference type="PANTHER" id="PTHR33803:SF3">
    <property type="entry name" value="BLL1974 PROTEIN"/>
    <property type="match status" value="1"/>
</dbReference>
<evidence type="ECO:0000259" key="4">
    <source>
        <dbReference type="Pfam" id="PF13586"/>
    </source>
</evidence>